<gene>
    <name evidence="2" type="ORF">BBOV_IV011440</name>
</gene>
<dbReference type="InterPro" id="IPR027417">
    <property type="entry name" value="P-loop_NTPase"/>
</dbReference>
<evidence type="ECO:0000259" key="1">
    <source>
        <dbReference type="PROSITE" id="PS51194"/>
    </source>
</evidence>
<protein>
    <recommendedName>
        <fullName evidence="1">Helicase C-terminal domain-containing protein</fullName>
    </recommendedName>
</protein>
<dbReference type="Proteomes" id="UP000002173">
    <property type="component" value="Unassembled WGS sequence"/>
</dbReference>
<evidence type="ECO:0000313" key="3">
    <source>
        <dbReference type="Proteomes" id="UP000002173"/>
    </source>
</evidence>
<keyword evidence="3" id="KW-1185">Reference proteome</keyword>
<dbReference type="STRING" id="5865.A7ASH7"/>
<dbReference type="GeneID" id="5479298"/>
<reference evidence="2 3" key="1">
    <citation type="journal article" date="2007" name="PLoS Pathog.">
        <title>Genome sequence of Babesia bovis and comparative analysis of apicomplexan hemoprotozoa.</title>
        <authorList>
            <person name="Brayton K.A."/>
            <person name="Lau A.O.T."/>
            <person name="Herndon D.R."/>
            <person name="Hannick L."/>
            <person name="Kappmeyer L.S."/>
            <person name="Berens S.J."/>
            <person name="Bidwell S.L."/>
            <person name="Brown W.C."/>
            <person name="Crabtree J."/>
            <person name="Fadrosh D."/>
            <person name="Feldblum T."/>
            <person name="Forberger H.A."/>
            <person name="Haas B.J."/>
            <person name="Howell J.M."/>
            <person name="Khouri H."/>
            <person name="Koo H."/>
            <person name="Mann D.J."/>
            <person name="Norimine J."/>
            <person name="Paulsen I.T."/>
            <person name="Radune D."/>
            <person name="Ren Q."/>
            <person name="Smith R.K. Jr."/>
            <person name="Suarez C.E."/>
            <person name="White O."/>
            <person name="Wortman J.R."/>
            <person name="Knowles D.P. Jr."/>
            <person name="McElwain T.F."/>
            <person name="Nene V.M."/>
        </authorList>
    </citation>
    <scope>NUCLEOTIDE SEQUENCE [LARGE SCALE GENOMIC DNA]</scope>
    <source>
        <strain evidence="2">T2Bo</strain>
    </source>
</reference>
<reference evidence="3" key="3">
    <citation type="journal article" date="2021" name="Int. J. Parasitol.">
        <title>Comparative analysis of gene expression between Babesia bovis blood stages and kinetes allowed by improved genome annotation.</title>
        <authorList>
            <person name="Ueti M.W."/>
            <person name="Johnson W.C."/>
            <person name="Kappmeyer L.S."/>
            <person name="Herndon D.R."/>
            <person name="Mousel M.R."/>
            <person name="Reif K.E."/>
            <person name="Taus N.S."/>
            <person name="Ifeonu O.O."/>
            <person name="Silva J.C."/>
            <person name="Suarez C.E."/>
            <person name="Brayton K.A."/>
        </authorList>
    </citation>
    <scope>NUCLEOTIDE SEQUENCE [LARGE SCALE GENOMIC DNA]</scope>
</reference>
<dbReference type="VEuPathDB" id="PiroplasmaDB:BBOV_IV011440"/>
<dbReference type="PANTHER" id="PTHR47958">
    <property type="entry name" value="ATP-DEPENDENT RNA HELICASE DBP3"/>
    <property type="match status" value="1"/>
</dbReference>
<dbReference type="EMBL" id="AAXT01000002">
    <property type="protein sequence ID" value="EDO07496.1"/>
    <property type="molecule type" value="Genomic_DNA"/>
</dbReference>
<dbReference type="AlphaFoldDB" id="A7ASH7"/>
<feature type="domain" description="Helicase C-terminal" evidence="1">
    <location>
        <begin position="188"/>
        <end position="333"/>
    </location>
</feature>
<dbReference type="OMA" id="PIEHSIC"/>
<dbReference type="PROSITE" id="PS51194">
    <property type="entry name" value="HELICASE_CTER"/>
    <property type="match status" value="1"/>
</dbReference>
<dbReference type="KEGG" id="bbo:BBOV_IV011440"/>
<organism evidence="2 3">
    <name type="scientific">Babesia bovis</name>
    <dbReference type="NCBI Taxonomy" id="5865"/>
    <lineage>
        <taxon>Eukaryota</taxon>
        <taxon>Sar</taxon>
        <taxon>Alveolata</taxon>
        <taxon>Apicomplexa</taxon>
        <taxon>Aconoidasida</taxon>
        <taxon>Piroplasmida</taxon>
        <taxon>Babesiidae</taxon>
        <taxon>Babesia</taxon>
    </lineage>
</organism>
<dbReference type="InParanoid" id="A7ASH7"/>
<dbReference type="Gene3D" id="3.40.50.300">
    <property type="entry name" value="P-loop containing nucleotide triphosphate hydrolases"/>
    <property type="match status" value="1"/>
</dbReference>
<comment type="caution">
    <text evidence="2">The sequence shown here is derived from an EMBL/GenBank/DDBJ whole genome shotgun (WGS) entry which is preliminary data.</text>
</comment>
<reference evidence="3" key="2">
    <citation type="journal article" date="2020" name="Data Brief">
        <title>Transcriptome dataset of Babesia bovis life stages within vertebrate and invertebrate hosts.</title>
        <authorList>
            <person name="Ueti M.W."/>
            <person name="Johnson W.C."/>
            <person name="Kappmeyer L.S."/>
            <person name="Herndon D.R."/>
            <person name="Mousel M.R."/>
            <person name="Reif K.E."/>
            <person name="Taus N.S."/>
            <person name="Ifeonu O.O."/>
            <person name="Silva J.C."/>
            <person name="Suarez C.E."/>
            <person name="Brayton K.A."/>
        </authorList>
    </citation>
    <scope>NUCLEOTIDE SEQUENCE [LARGE SCALE GENOMIC DNA]</scope>
</reference>
<dbReference type="InterPro" id="IPR001650">
    <property type="entry name" value="Helicase_C-like"/>
</dbReference>
<dbReference type="SUPFAM" id="SSF52540">
    <property type="entry name" value="P-loop containing nucleoside triphosphate hydrolases"/>
    <property type="match status" value="1"/>
</dbReference>
<sequence length="516" mass="58408">MEAVLQDTRVSKHRLARIGCVVFDDLCSYLDKGAVVSNVYRSIRAAQVFSNQCSGIHKKSPVSTTKTQVNANLHTDIHVMCIVGSVGDGFCKFATEYLGGYWLYDLKNGTKQRIVGDGRTDAVRLEVDLESTPEIVNLSSGTGRTHQIPIEHSICKVPSTKNKRDRQYILECLVYNYLNLPTFHVHHILPPMLKKPRTPYQCIVFVANRAQQRQLSMLQAFRDISVRLGSDVTAEERARNLNAFREGTKPVMIASDASIAGCIFDNVRYVINYNPPKSIEIYRNRAGIAGKNTGSVCITLYNKLEYNEFSKILKALKKRVSIHTAPSQDYMYRYNAKWLERFANELSAMQPGFILPFEEKAKELLQTHDINDLFSKTAAILLGISTGEPISQTSILSERRGFTAVTVFDGSANARLTIDDIKSLVARQLPDINMSSLFGRYARTESGYIVDINSQYLEVLLKAVSNEPNICFEIARELPQLIMGEEAKLNRAKGHMSKLPWRYYKIRRLQMQKRML</sequence>
<accession>A7ASH7</accession>
<evidence type="ECO:0000313" key="2">
    <source>
        <dbReference type="EMBL" id="EDO07496.1"/>
    </source>
</evidence>
<dbReference type="Pfam" id="PF00271">
    <property type="entry name" value="Helicase_C"/>
    <property type="match status" value="1"/>
</dbReference>
<proteinExistence type="predicted"/>
<dbReference type="eggNOG" id="KOG0331">
    <property type="taxonomic scope" value="Eukaryota"/>
</dbReference>
<name>A7ASH7_BABBO</name>